<evidence type="ECO:0000256" key="1">
    <source>
        <dbReference type="PROSITE-ProRule" id="PRU00169"/>
    </source>
</evidence>
<dbReference type="InterPro" id="IPR052020">
    <property type="entry name" value="Cyclic_di-GMP/3'3'-cGAMP_PDE"/>
</dbReference>
<dbReference type="Proteomes" id="UP000807825">
    <property type="component" value="Unassembled WGS sequence"/>
</dbReference>
<evidence type="ECO:0000313" key="5">
    <source>
        <dbReference type="Proteomes" id="UP000807825"/>
    </source>
</evidence>
<keyword evidence="1" id="KW-0597">Phosphoprotein</keyword>
<gene>
    <name evidence="4" type="ORF">HY912_22445</name>
</gene>
<sequence>MKKPEIEANQAVEDIRSGFDDTELMKKYGLSARGLQSLFAKLVSAGVLRKSEIEARNSNATTSIIVDLVSPGEEADTAPVPFEERPRVIAISEDSELLSSVRNLLEPREISVIACADADLNLFRHIRPHLALIDLNSGKNSREDLFISLSRADEFFPVIVMVESVRQSSLNGLEEGVYDVIEKPLDQAPFVTTIRRALEYCDLVRLKRDYERPLDKTAARRNSELLMLLDQANKTQDVTILTLAKLGESRSQGSGAHLILIQKLCRILSVSASLKPAFKETLTPQFIDNLVRSCVLHDIGKAALPDTALQGEEWTDQETLKQHPVLGGRTLEEAAAKLDDENFFSVGMQMAYYHHEHWDGSGYPFGLPGNEIPLSARILALAEAYARMVSAAPDREPCSHEEACKRIQEGKGSQFDPGLVEAFLEVETEIRKIC</sequence>
<dbReference type="Gene3D" id="1.10.3210.10">
    <property type="entry name" value="Hypothetical protein af1432"/>
    <property type="match status" value="1"/>
</dbReference>
<evidence type="ECO:0000259" key="3">
    <source>
        <dbReference type="PROSITE" id="PS51832"/>
    </source>
</evidence>
<accession>A0A9D6V7C6</accession>
<evidence type="ECO:0000259" key="2">
    <source>
        <dbReference type="PROSITE" id="PS50110"/>
    </source>
</evidence>
<dbReference type="SUPFAM" id="SSF109604">
    <property type="entry name" value="HD-domain/PDEase-like"/>
    <property type="match status" value="1"/>
</dbReference>
<dbReference type="SUPFAM" id="SSF52172">
    <property type="entry name" value="CheY-like"/>
    <property type="match status" value="1"/>
</dbReference>
<dbReference type="Pfam" id="PF13487">
    <property type="entry name" value="HD_5"/>
    <property type="match status" value="1"/>
</dbReference>
<organism evidence="4 5">
    <name type="scientific">Desulfomonile tiedjei</name>
    <dbReference type="NCBI Taxonomy" id="2358"/>
    <lineage>
        <taxon>Bacteria</taxon>
        <taxon>Pseudomonadati</taxon>
        <taxon>Thermodesulfobacteriota</taxon>
        <taxon>Desulfomonilia</taxon>
        <taxon>Desulfomonilales</taxon>
        <taxon>Desulfomonilaceae</taxon>
        <taxon>Desulfomonile</taxon>
    </lineage>
</organism>
<dbReference type="AlphaFoldDB" id="A0A9D6V7C6"/>
<name>A0A9D6V7C6_9BACT</name>
<dbReference type="Gene3D" id="3.40.50.2300">
    <property type="match status" value="1"/>
</dbReference>
<dbReference type="EMBL" id="JACRDE010000585">
    <property type="protein sequence ID" value="MBI5252264.1"/>
    <property type="molecule type" value="Genomic_DNA"/>
</dbReference>
<dbReference type="GO" id="GO:0000160">
    <property type="term" value="P:phosphorelay signal transduction system"/>
    <property type="evidence" value="ECO:0007669"/>
    <property type="project" value="InterPro"/>
</dbReference>
<dbReference type="InterPro" id="IPR001789">
    <property type="entry name" value="Sig_transdc_resp-reg_receiver"/>
</dbReference>
<reference evidence="4" key="1">
    <citation type="submission" date="2020-07" db="EMBL/GenBank/DDBJ databases">
        <title>Huge and variable diversity of episymbiotic CPR bacteria and DPANN archaea in groundwater ecosystems.</title>
        <authorList>
            <person name="He C.Y."/>
            <person name="Keren R."/>
            <person name="Whittaker M."/>
            <person name="Farag I.F."/>
            <person name="Doudna J."/>
            <person name="Cate J.H.D."/>
            <person name="Banfield J.F."/>
        </authorList>
    </citation>
    <scope>NUCLEOTIDE SEQUENCE</scope>
    <source>
        <strain evidence="4">NC_groundwater_1664_Pr3_B-0.1um_52_9</strain>
    </source>
</reference>
<dbReference type="InterPro" id="IPR037522">
    <property type="entry name" value="HD_GYP_dom"/>
</dbReference>
<feature type="domain" description="HD-GYP" evidence="3">
    <location>
        <begin position="232"/>
        <end position="434"/>
    </location>
</feature>
<feature type="modified residue" description="4-aspartylphosphate" evidence="1">
    <location>
        <position position="134"/>
    </location>
</feature>
<protein>
    <submittedName>
        <fullName evidence="4">HD domain-containing protein</fullName>
    </submittedName>
</protein>
<proteinExistence type="predicted"/>
<dbReference type="PROSITE" id="PS51832">
    <property type="entry name" value="HD_GYP"/>
    <property type="match status" value="1"/>
</dbReference>
<dbReference type="InterPro" id="IPR003607">
    <property type="entry name" value="HD/PDEase_dom"/>
</dbReference>
<dbReference type="InterPro" id="IPR011006">
    <property type="entry name" value="CheY-like_superfamily"/>
</dbReference>
<dbReference type="SMART" id="SM00471">
    <property type="entry name" value="HDc"/>
    <property type="match status" value="1"/>
</dbReference>
<dbReference type="PANTHER" id="PTHR45228">
    <property type="entry name" value="CYCLIC DI-GMP PHOSPHODIESTERASE TM_0186-RELATED"/>
    <property type="match status" value="1"/>
</dbReference>
<feature type="domain" description="Response regulatory" evidence="2">
    <location>
        <begin position="87"/>
        <end position="198"/>
    </location>
</feature>
<dbReference type="CDD" id="cd00077">
    <property type="entry name" value="HDc"/>
    <property type="match status" value="1"/>
</dbReference>
<evidence type="ECO:0000313" key="4">
    <source>
        <dbReference type="EMBL" id="MBI5252264.1"/>
    </source>
</evidence>
<dbReference type="PROSITE" id="PS50110">
    <property type="entry name" value="RESPONSE_REGULATORY"/>
    <property type="match status" value="1"/>
</dbReference>
<comment type="caution">
    <text evidence="4">The sequence shown here is derived from an EMBL/GenBank/DDBJ whole genome shotgun (WGS) entry which is preliminary data.</text>
</comment>